<keyword evidence="2" id="KW-1185">Reference proteome</keyword>
<comment type="caution">
    <text evidence="1">The sequence shown here is derived from an EMBL/GenBank/DDBJ whole genome shotgun (WGS) entry which is preliminary data.</text>
</comment>
<evidence type="ECO:0000313" key="1">
    <source>
        <dbReference type="EMBL" id="DAD37820.1"/>
    </source>
</evidence>
<gene>
    <name evidence="1" type="ORF">HUJ06_008461</name>
</gene>
<dbReference type="PANTHER" id="PTHR46327:SF2">
    <property type="entry name" value="SEQUENCE-SPECIFIC DNA BINDING TRANSCRIPTION FACTOR"/>
    <property type="match status" value="1"/>
</dbReference>
<proteinExistence type="predicted"/>
<name>A0A822YZ84_NELNU</name>
<dbReference type="Proteomes" id="UP000607653">
    <property type="component" value="Unassembled WGS sequence"/>
</dbReference>
<accession>A0A822YZ84</accession>
<dbReference type="EMBL" id="DUZY01000004">
    <property type="protein sequence ID" value="DAD37820.1"/>
    <property type="molecule type" value="Genomic_DNA"/>
</dbReference>
<dbReference type="PANTHER" id="PTHR46327">
    <property type="entry name" value="F16F4.11 PROTEIN-RELATED"/>
    <property type="match status" value="1"/>
</dbReference>
<reference evidence="1 2" key="1">
    <citation type="journal article" date="2020" name="Mol. Biol. Evol.">
        <title>Distinct Expression and Methylation Patterns for Genes with Different Fates following a Single Whole-Genome Duplication in Flowering Plants.</title>
        <authorList>
            <person name="Shi T."/>
            <person name="Rahmani R.S."/>
            <person name="Gugger P.F."/>
            <person name="Wang M."/>
            <person name="Li H."/>
            <person name="Zhang Y."/>
            <person name="Li Z."/>
            <person name="Wang Q."/>
            <person name="Van de Peer Y."/>
            <person name="Marchal K."/>
            <person name="Chen J."/>
        </authorList>
    </citation>
    <scope>NUCLEOTIDE SEQUENCE [LARGE SCALE GENOMIC DNA]</scope>
    <source>
        <tissue evidence="1">Leaf</tissue>
    </source>
</reference>
<protein>
    <submittedName>
        <fullName evidence="1">Uncharacterized protein</fullName>
    </submittedName>
</protein>
<dbReference type="AlphaFoldDB" id="A0A822YZ84"/>
<evidence type="ECO:0000313" key="2">
    <source>
        <dbReference type="Proteomes" id="UP000607653"/>
    </source>
</evidence>
<sequence>MNLEREREARKHTEGGAAGFRRVTNILGRGTAYKVVENQSLLGTMDQLSPKTKEEVQKLLNSKHLFFTEMCTYHNRYGGGGLGGGAGGGHHLSEVAAESANHQKHNIASIRPRVLLLLATQKA</sequence>
<organism evidence="1 2">
    <name type="scientific">Nelumbo nucifera</name>
    <name type="common">Sacred lotus</name>
    <dbReference type="NCBI Taxonomy" id="4432"/>
    <lineage>
        <taxon>Eukaryota</taxon>
        <taxon>Viridiplantae</taxon>
        <taxon>Streptophyta</taxon>
        <taxon>Embryophyta</taxon>
        <taxon>Tracheophyta</taxon>
        <taxon>Spermatophyta</taxon>
        <taxon>Magnoliopsida</taxon>
        <taxon>Proteales</taxon>
        <taxon>Nelumbonaceae</taxon>
        <taxon>Nelumbo</taxon>
    </lineage>
</organism>